<evidence type="ECO:0000313" key="3">
    <source>
        <dbReference type="Proteomes" id="UP001063350"/>
    </source>
</evidence>
<dbReference type="AlphaFoldDB" id="A0A915UB77"/>
<evidence type="ECO:0000259" key="1">
    <source>
        <dbReference type="Pfam" id="PF08241"/>
    </source>
</evidence>
<name>A0A915UB77_9BACT</name>
<protein>
    <recommendedName>
        <fullName evidence="1">Methyltransferase type 11 domain-containing protein</fullName>
    </recommendedName>
</protein>
<dbReference type="Gene3D" id="3.40.50.150">
    <property type="entry name" value="Vaccinia Virus protein VP39"/>
    <property type="match status" value="1"/>
</dbReference>
<proteinExistence type="predicted"/>
<dbReference type="Pfam" id="PF08241">
    <property type="entry name" value="Methyltransf_11"/>
    <property type="match status" value="1"/>
</dbReference>
<feature type="domain" description="Methyltransferase type 11" evidence="1">
    <location>
        <begin position="49"/>
        <end position="144"/>
    </location>
</feature>
<evidence type="ECO:0000313" key="2">
    <source>
        <dbReference type="EMBL" id="BCO10385.1"/>
    </source>
</evidence>
<dbReference type="PANTHER" id="PTHR43591">
    <property type="entry name" value="METHYLTRANSFERASE"/>
    <property type="match status" value="1"/>
</dbReference>
<dbReference type="CDD" id="cd02440">
    <property type="entry name" value="AdoMet_MTases"/>
    <property type="match status" value="1"/>
</dbReference>
<dbReference type="InterPro" id="IPR029063">
    <property type="entry name" value="SAM-dependent_MTases_sf"/>
</dbReference>
<dbReference type="KEGG" id="ddu:GF1_27610"/>
<keyword evidence="3" id="KW-1185">Reference proteome</keyword>
<dbReference type="RefSeq" id="WP_267927117.1">
    <property type="nucleotide sequence ID" value="NZ_AP024233.1"/>
</dbReference>
<accession>A0A915UB77</accession>
<gene>
    <name evidence="2" type="ORF">GF1_27610</name>
</gene>
<sequence length="242" mass="26985">MNNATTAARYIRNYWDWRALSFDGSSAQQQSWWQVYNRALGATGPLRILDVGTGTGFIALGLARGGHRVTGLDISPGMLRQAGTKVTVQGLTLSLLAADAIDPPFTPASFDAIVCRNLLWTLPEPARALRCWHRLIRPGGRIIVSDGIWRRPDFSGLVTHYTRLLVSALRKGRNSIPVRFELAYQPIRRHLPHFCGVRAAEAEDLLTGCGFTRPVRHEHHFPHHPYPAGYGSHFFVMSAVRP</sequence>
<dbReference type="InterPro" id="IPR013216">
    <property type="entry name" value="Methyltransf_11"/>
</dbReference>
<reference evidence="2" key="1">
    <citation type="submission" date="2020-12" db="EMBL/GenBank/DDBJ databases">
        <title>Desulfobium dissulfuricans gen. nov., sp. nov., a novel mesophilic, sulfate-reducing bacterium isolated from a deep-sea hydrothermal vent.</title>
        <authorList>
            <person name="Hashimoto Y."/>
            <person name="Tame A."/>
            <person name="Sawayama S."/>
            <person name="Miyazaki J."/>
            <person name="Takai K."/>
            <person name="Nakagawa S."/>
        </authorList>
    </citation>
    <scope>NUCLEOTIDE SEQUENCE</scope>
    <source>
        <strain evidence="2">GF1</strain>
    </source>
</reference>
<dbReference type="GO" id="GO:0008757">
    <property type="term" value="F:S-adenosylmethionine-dependent methyltransferase activity"/>
    <property type="evidence" value="ECO:0007669"/>
    <property type="project" value="InterPro"/>
</dbReference>
<dbReference type="PANTHER" id="PTHR43591:SF24">
    <property type="entry name" value="2-METHOXY-6-POLYPRENYL-1,4-BENZOQUINOL METHYLASE, MITOCHONDRIAL"/>
    <property type="match status" value="1"/>
</dbReference>
<organism evidence="2 3">
    <name type="scientific">Desulfolithobacter dissulfuricans</name>
    <dbReference type="NCBI Taxonomy" id="2795293"/>
    <lineage>
        <taxon>Bacteria</taxon>
        <taxon>Pseudomonadati</taxon>
        <taxon>Thermodesulfobacteriota</taxon>
        <taxon>Desulfobulbia</taxon>
        <taxon>Desulfobulbales</taxon>
        <taxon>Desulfobulbaceae</taxon>
        <taxon>Desulfolithobacter</taxon>
    </lineage>
</organism>
<dbReference type="Proteomes" id="UP001063350">
    <property type="component" value="Chromosome"/>
</dbReference>
<dbReference type="SUPFAM" id="SSF53335">
    <property type="entry name" value="S-adenosyl-L-methionine-dependent methyltransferases"/>
    <property type="match status" value="1"/>
</dbReference>
<dbReference type="EMBL" id="AP024233">
    <property type="protein sequence ID" value="BCO10385.1"/>
    <property type="molecule type" value="Genomic_DNA"/>
</dbReference>